<dbReference type="PROSITE" id="PS00233">
    <property type="entry name" value="CHIT_BIND_RR_1"/>
    <property type="match status" value="1"/>
</dbReference>
<dbReference type="GO" id="GO:0008010">
    <property type="term" value="F:structural constituent of chitin-based larval cuticle"/>
    <property type="evidence" value="ECO:0007669"/>
    <property type="project" value="TreeGrafter"/>
</dbReference>
<dbReference type="PROSITE" id="PS51155">
    <property type="entry name" value="CHIT_BIND_RR_2"/>
    <property type="match status" value="1"/>
</dbReference>
<feature type="chain" id="PRO_5043920819" evidence="3">
    <location>
        <begin position="19"/>
        <end position="141"/>
    </location>
</feature>
<comment type="caution">
    <text evidence="4">The sequence shown here is derived from an EMBL/GenBank/DDBJ whole genome shotgun (WGS) entry which is preliminary data.</text>
</comment>
<dbReference type="Pfam" id="PF00379">
    <property type="entry name" value="Chitin_bind_4"/>
    <property type="match status" value="1"/>
</dbReference>
<proteinExistence type="predicted"/>
<evidence type="ECO:0000256" key="1">
    <source>
        <dbReference type="ARBA" id="ARBA00022460"/>
    </source>
</evidence>
<dbReference type="GO" id="GO:0062129">
    <property type="term" value="C:chitin-based extracellular matrix"/>
    <property type="evidence" value="ECO:0007669"/>
    <property type="project" value="TreeGrafter"/>
</dbReference>
<evidence type="ECO:0000256" key="3">
    <source>
        <dbReference type="SAM" id="SignalP"/>
    </source>
</evidence>
<dbReference type="EMBL" id="CAXKWB010031079">
    <property type="protein sequence ID" value="CAL4139108.1"/>
    <property type="molecule type" value="Genomic_DNA"/>
</dbReference>
<evidence type="ECO:0000313" key="5">
    <source>
        <dbReference type="Proteomes" id="UP001497623"/>
    </source>
</evidence>
<organism evidence="4 5">
    <name type="scientific">Meganyctiphanes norvegica</name>
    <name type="common">Northern krill</name>
    <name type="synonym">Thysanopoda norvegica</name>
    <dbReference type="NCBI Taxonomy" id="48144"/>
    <lineage>
        <taxon>Eukaryota</taxon>
        <taxon>Metazoa</taxon>
        <taxon>Ecdysozoa</taxon>
        <taxon>Arthropoda</taxon>
        <taxon>Crustacea</taxon>
        <taxon>Multicrustacea</taxon>
        <taxon>Malacostraca</taxon>
        <taxon>Eumalacostraca</taxon>
        <taxon>Eucarida</taxon>
        <taxon>Euphausiacea</taxon>
        <taxon>Euphausiidae</taxon>
        <taxon>Meganyctiphanes</taxon>
    </lineage>
</organism>
<keyword evidence="1 2" id="KW-0193">Cuticle</keyword>
<feature type="signal peptide" evidence="3">
    <location>
        <begin position="1"/>
        <end position="18"/>
    </location>
</feature>
<sequence length="141" mass="15365">MWTQCAVLVIVALALGEALPLAQEGYEYGPPPPAPYAPAYEHIPILQDDRTHKTGYGEYTFAFKTGNDITRSESGSQNDGQISDGAWNYISPEGTPIALNFVADHGGYQPVGDHLPVAPVHDFVLPVAPELPYERTDTFIH</sequence>
<accession>A0AAV2RV55</accession>
<dbReference type="PANTHER" id="PTHR10380:SF173">
    <property type="entry name" value="CUTICULAR PROTEIN 47EF, ISOFORM C-RELATED"/>
    <property type="match status" value="1"/>
</dbReference>
<evidence type="ECO:0000256" key="2">
    <source>
        <dbReference type="PROSITE-ProRule" id="PRU00497"/>
    </source>
</evidence>
<gene>
    <name evidence="4" type="ORF">MNOR_LOCUS28333</name>
</gene>
<dbReference type="InterPro" id="IPR031311">
    <property type="entry name" value="CHIT_BIND_RR_consensus"/>
</dbReference>
<keyword evidence="3" id="KW-0732">Signal</keyword>
<keyword evidence="5" id="KW-1185">Reference proteome</keyword>
<dbReference type="Proteomes" id="UP001497623">
    <property type="component" value="Unassembled WGS sequence"/>
</dbReference>
<dbReference type="PANTHER" id="PTHR10380">
    <property type="entry name" value="CUTICLE PROTEIN"/>
    <property type="match status" value="1"/>
</dbReference>
<dbReference type="AlphaFoldDB" id="A0AAV2RV55"/>
<name>A0AAV2RV55_MEGNR</name>
<evidence type="ECO:0000313" key="4">
    <source>
        <dbReference type="EMBL" id="CAL4139108.1"/>
    </source>
</evidence>
<reference evidence="4 5" key="1">
    <citation type="submission" date="2024-05" db="EMBL/GenBank/DDBJ databases">
        <authorList>
            <person name="Wallberg A."/>
        </authorList>
    </citation>
    <scope>NUCLEOTIDE SEQUENCE [LARGE SCALE GENOMIC DNA]</scope>
</reference>
<dbReference type="InterPro" id="IPR050468">
    <property type="entry name" value="Cuticle_Struct_Prot"/>
</dbReference>
<protein>
    <submittedName>
        <fullName evidence="4">Uncharacterized protein</fullName>
    </submittedName>
</protein>
<dbReference type="InterPro" id="IPR000618">
    <property type="entry name" value="Insect_cuticle"/>
</dbReference>